<sequence>MLHAAALIIRRLRIAMVVVLGLSITHCSPLSAPVPRLDLSDEEHMLISIQHMEEALPDDQRETFERALQRLVTSLTLQDINRWAAAPSSAPILSLTYLNGLSAEEVMAKARQLAP</sequence>
<dbReference type="InterPro" id="IPR046516">
    <property type="entry name" value="DUF6694"/>
</dbReference>
<name>A0A348HB89_9GAMM</name>
<dbReference type="KEGG" id="zpl:ZBT109_0091"/>
<keyword evidence="2" id="KW-1185">Reference proteome</keyword>
<dbReference type="RefSeq" id="WP_027704426.1">
    <property type="nucleotide sequence ID" value="NZ_AP018933.1"/>
</dbReference>
<dbReference type="AlphaFoldDB" id="A0A348HB89"/>
<dbReference type="Pfam" id="PF20404">
    <property type="entry name" value="DUF6694"/>
    <property type="match status" value="1"/>
</dbReference>
<evidence type="ECO:0000313" key="2">
    <source>
        <dbReference type="Proteomes" id="UP000267342"/>
    </source>
</evidence>
<dbReference type="EMBL" id="AP018933">
    <property type="protein sequence ID" value="BBG28891.1"/>
    <property type="molecule type" value="Genomic_DNA"/>
</dbReference>
<gene>
    <name evidence="1" type="ORF">ZBT109_0091</name>
</gene>
<accession>A0A348HB89</accession>
<protein>
    <submittedName>
        <fullName evidence="1">Electron transfer flavoprotein, alpha subunit</fullName>
    </submittedName>
</protein>
<dbReference type="Proteomes" id="UP000267342">
    <property type="component" value="Chromosome"/>
</dbReference>
<evidence type="ECO:0000313" key="1">
    <source>
        <dbReference type="EMBL" id="BBG28891.1"/>
    </source>
</evidence>
<reference evidence="1 2" key="1">
    <citation type="submission" date="2018-09" db="EMBL/GenBank/DDBJ databases">
        <title>Zymobacter palmae IAM14233 (=T109) whole genome analysis.</title>
        <authorList>
            <person name="Yanase H."/>
        </authorList>
    </citation>
    <scope>NUCLEOTIDE SEQUENCE [LARGE SCALE GENOMIC DNA]</scope>
    <source>
        <strain evidence="1 2">IAM14233</strain>
    </source>
</reference>
<proteinExistence type="predicted"/>
<organism evidence="1 2">
    <name type="scientific">Zymobacter palmae</name>
    <dbReference type="NCBI Taxonomy" id="33074"/>
    <lineage>
        <taxon>Bacteria</taxon>
        <taxon>Pseudomonadati</taxon>
        <taxon>Pseudomonadota</taxon>
        <taxon>Gammaproteobacteria</taxon>
        <taxon>Oceanospirillales</taxon>
        <taxon>Halomonadaceae</taxon>
        <taxon>Zymobacter group</taxon>
        <taxon>Zymobacter</taxon>
    </lineage>
</organism>